<organism evidence="5 6">
    <name type="scientific">Lithocarpus litseifolius</name>
    <dbReference type="NCBI Taxonomy" id="425828"/>
    <lineage>
        <taxon>Eukaryota</taxon>
        <taxon>Viridiplantae</taxon>
        <taxon>Streptophyta</taxon>
        <taxon>Embryophyta</taxon>
        <taxon>Tracheophyta</taxon>
        <taxon>Spermatophyta</taxon>
        <taxon>Magnoliopsida</taxon>
        <taxon>eudicotyledons</taxon>
        <taxon>Gunneridae</taxon>
        <taxon>Pentapetalae</taxon>
        <taxon>rosids</taxon>
        <taxon>fabids</taxon>
        <taxon>Fagales</taxon>
        <taxon>Fagaceae</taxon>
        <taxon>Lithocarpus</taxon>
    </lineage>
</organism>
<dbReference type="Pfam" id="PF13456">
    <property type="entry name" value="RVT_3"/>
    <property type="match status" value="1"/>
</dbReference>
<dbReference type="InterPro" id="IPR025836">
    <property type="entry name" value="Zn_knuckle_CX2CX4HX4C"/>
</dbReference>
<dbReference type="InterPro" id="IPR025558">
    <property type="entry name" value="DUF4283"/>
</dbReference>
<dbReference type="Pfam" id="PF14111">
    <property type="entry name" value="DUF4283"/>
    <property type="match status" value="1"/>
</dbReference>
<dbReference type="InterPro" id="IPR044730">
    <property type="entry name" value="RNase_H-like_dom_plant"/>
</dbReference>
<proteinExistence type="predicted"/>
<dbReference type="InterPro" id="IPR052929">
    <property type="entry name" value="RNase_H-like_EbsB-rel"/>
</dbReference>
<feature type="domain" description="DUF4283" evidence="3">
    <location>
        <begin position="28"/>
        <end position="102"/>
    </location>
</feature>
<dbReference type="Gene3D" id="3.30.420.10">
    <property type="entry name" value="Ribonuclease H-like superfamily/Ribonuclease H"/>
    <property type="match status" value="1"/>
</dbReference>
<dbReference type="PANTHER" id="PTHR47074:SF48">
    <property type="entry name" value="POLYNUCLEOTIDYL TRANSFERASE, RIBONUCLEASE H-LIKE SUPERFAMILY PROTEIN"/>
    <property type="match status" value="1"/>
</dbReference>
<dbReference type="GO" id="GO:0004523">
    <property type="term" value="F:RNA-DNA hybrid ribonuclease activity"/>
    <property type="evidence" value="ECO:0007669"/>
    <property type="project" value="InterPro"/>
</dbReference>
<comment type="caution">
    <text evidence="5">The sequence shown here is derived from an EMBL/GenBank/DDBJ whole genome shotgun (WGS) entry which is preliminary data.</text>
</comment>
<evidence type="ECO:0000313" key="6">
    <source>
        <dbReference type="Proteomes" id="UP001459277"/>
    </source>
</evidence>
<feature type="domain" description="RNase H type-1" evidence="2">
    <location>
        <begin position="479"/>
        <end position="552"/>
    </location>
</feature>
<dbReference type="InterPro" id="IPR012337">
    <property type="entry name" value="RNaseH-like_sf"/>
</dbReference>
<dbReference type="PANTHER" id="PTHR47074">
    <property type="entry name" value="BNAC02G40300D PROTEIN"/>
    <property type="match status" value="1"/>
</dbReference>
<feature type="compositionally biased region" description="Polar residues" evidence="1">
    <location>
        <begin position="246"/>
        <end position="271"/>
    </location>
</feature>
<name>A0AAW2BDE4_9ROSI</name>
<reference evidence="5 6" key="1">
    <citation type="submission" date="2024-01" db="EMBL/GenBank/DDBJ databases">
        <title>A telomere-to-telomere, gap-free genome of sweet tea (Lithocarpus litseifolius).</title>
        <authorList>
            <person name="Zhou J."/>
        </authorList>
    </citation>
    <scope>NUCLEOTIDE SEQUENCE [LARGE SCALE GENOMIC DNA]</scope>
    <source>
        <strain evidence="5">Zhou-2022a</strain>
        <tissue evidence="5">Leaf</tissue>
    </source>
</reference>
<dbReference type="AlphaFoldDB" id="A0AAW2BDE4"/>
<protein>
    <recommendedName>
        <fullName evidence="7">RNase H type-1 domain-containing protein</fullName>
    </recommendedName>
</protein>
<evidence type="ECO:0008006" key="7">
    <source>
        <dbReference type="Google" id="ProtNLM"/>
    </source>
</evidence>
<evidence type="ECO:0000259" key="2">
    <source>
        <dbReference type="Pfam" id="PF13456"/>
    </source>
</evidence>
<evidence type="ECO:0000256" key="1">
    <source>
        <dbReference type="SAM" id="MobiDB-lite"/>
    </source>
</evidence>
<evidence type="ECO:0000313" key="5">
    <source>
        <dbReference type="EMBL" id="KAK9983558.1"/>
    </source>
</evidence>
<evidence type="ECO:0000259" key="3">
    <source>
        <dbReference type="Pfam" id="PF14111"/>
    </source>
</evidence>
<accession>A0AAW2BDE4</accession>
<dbReference type="InterPro" id="IPR036397">
    <property type="entry name" value="RNaseH_sf"/>
</dbReference>
<dbReference type="SUPFAM" id="SSF53098">
    <property type="entry name" value="Ribonuclease H-like"/>
    <property type="match status" value="1"/>
</dbReference>
<feature type="domain" description="Zinc knuckle CX2CX4HX4C" evidence="4">
    <location>
        <begin position="167"/>
        <end position="193"/>
    </location>
</feature>
<dbReference type="GO" id="GO:0003676">
    <property type="term" value="F:nucleic acid binding"/>
    <property type="evidence" value="ECO:0007669"/>
    <property type="project" value="InterPro"/>
</dbReference>
<keyword evidence="6" id="KW-1185">Reference proteome</keyword>
<dbReference type="Proteomes" id="UP001459277">
    <property type="component" value="Unassembled WGS sequence"/>
</dbReference>
<dbReference type="Pfam" id="PF14392">
    <property type="entry name" value="zf-CCHC_4"/>
    <property type="match status" value="1"/>
</dbReference>
<gene>
    <name evidence="5" type="ORF">SO802_033083</name>
</gene>
<dbReference type="CDD" id="cd06222">
    <property type="entry name" value="RNase_H_like"/>
    <property type="match status" value="1"/>
</dbReference>
<dbReference type="InterPro" id="IPR002156">
    <property type="entry name" value="RNaseH_domain"/>
</dbReference>
<dbReference type="EMBL" id="JAZDWU010000012">
    <property type="protein sequence ID" value="KAK9983558.1"/>
    <property type="molecule type" value="Genomic_DNA"/>
</dbReference>
<sequence>MASLEEMWARFSLTEEEEGGAEVPKEEEEIVHRLAGRFYTKRVLNVEAVARTFKPLWRTAGELKIRDIGEHILLFEFEDVLDLERVLEFEPWSYDKHLVAFERVFDIESVPFLEFSHATFWVQMHNIPERSLKTEVGEMIGKKIGRVIQAAEPEDDGAGSEFLRVGWVGLKYERLPNFCYWCGRVTHGERDCEVWLRGKGSLRKEEQQYGEWLRAESLRATRKTVVVVSGSSRGQAPWRRKGDSNKGPSSNHPSNMSNKENSGSSKEAYSSTRSVANIAMDYVEISKPNDDNGDNDITVEGYGIQHQGQLQGLYVKKQSNKLEEVVVGLTLKDNSDGCMGETNDECLKKSVGLGTNARMVEVMPMQECTNQVTNSTSVESTRKWKKLAREVPDDFRKEIFAVSAWCLWNRRNARHFGCQVQPIANIGSLASNLLQEFLAAQEVEAQAVHMPIIQHQWRPPEQGYFKVNFDAAVFKPLNLAVLLAAEKDLHNVIFEGDSAFVINAILQENPVLTSYGDIVDDIRSLVSAFQSVKFFYVHRSCNLVADMLAKKAKCLVGSQEWSSGLPADIAQLVGFDVP</sequence>
<feature type="region of interest" description="Disordered" evidence="1">
    <location>
        <begin position="226"/>
        <end position="271"/>
    </location>
</feature>
<evidence type="ECO:0000259" key="4">
    <source>
        <dbReference type="Pfam" id="PF14392"/>
    </source>
</evidence>